<dbReference type="Proteomes" id="UP000006875">
    <property type="component" value="Chromosome"/>
</dbReference>
<dbReference type="EMBL" id="CP002281">
    <property type="protein sequence ID" value="ADO82812.1"/>
    <property type="molecule type" value="Genomic_DNA"/>
</dbReference>
<accession>E3H9B3</accession>
<name>E3H9B3_ILYPC</name>
<keyword evidence="3" id="KW-1185">Reference proteome</keyword>
<dbReference type="eggNOG" id="COG3646">
    <property type="taxonomic scope" value="Bacteria"/>
</dbReference>
<dbReference type="eggNOG" id="COG3645">
    <property type="taxonomic scope" value="Bacteria"/>
</dbReference>
<dbReference type="NCBIfam" id="TIGR02681">
    <property type="entry name" value="phage_pRha"/>
    <property type="match status" value="1"/>
</dbReference>
<sequence>MTDLIKIENNKDYGLVVSSRVVAEQLGKRHDNVMRDLEGILTTSDLRGLIIHSEYKGGNGQMRKEYFLTKDGFILYMFNIQGHNDFKLAYINKFNEMEKQLKELYVPKSLPEALRAYADAVEEKEKQKLLAIEKQKTIDMLVHENKLYTTTEIAKEMGFKSAIALNIELGERKIQFKANGTWVLYSKYSDLGYVSIKQNVLDTGKIVYDRKWTGEGRKFLLEMFQIAA</sequence>
<organism evidence="2 3">
    <name type="scientific">Ilyobacter polytropus (strain ATCC 51220 / DSM 2926 / LMG 16218 / CuHBu1)</name>
    <dbReference type="NCBI Taxonomy" id="572544"/>
    <lineage>
        <taxon>Bacteria</taxon>
        <taxon>Fusobacteriati</taxon>
        <taxon>Fusobacteriota</taxon>
        <taxon>Fusobacteriia</taxon>
        <taxon>Fusobacteriales</taxon>
        <taxon>Fusobacteriaceae</taxon>
        <taxon>Ilyobacter</taxon>
    </lineage>
</organism>
<proteinExistence type="predicted"/>
<evidence type="ECO:0000313" key="3">
    <source>
        <dbReference type="Proteomes" id="UP000006875"/>
    </source>
</evidence>
<reference evidence="2 3" key="1">
    <citation type="journal article" date="2010" name="Stand. Genomic Sci.">
        <title>Complete genome sequence of Ilyobacter polytropus type strain (CuHbu1).</title>
        <authorList>
            <person name="Sikorski J."/>
            <person name="Chertkov O."/>
            <person name="Lapidus A."/>
            <person name="Nolan M."/>
            <person name="Lucas S."/>
            <person name="Del Rio T.G."/>
            <person name="Tice H."/>
            <person name="Cheng J.F."/>
            <person name="Tapia R."/>
            <person name="Han C."/>
            <person name="Goodwin L."/>
            <person name="Pitluck S."/>
            <person name="Liolios K."/>
            <person name="Ivanova N."/>
            <person name="Mavromatis K."/>
            <person name="Mikhailova N."/>
            <person name="Pati A."/>
            <person name="Chen A."/>
            <person name="Palaniappan K."/>
            <person name="Land M."/>
            <person name="Hauser L."/>
            <person name="Chang Y.J."/>
            <person name="Jeffries C.D."/>
            <person name="Brambilla E."/>
            <person name="Yasawong M."/>
            <person name="Rohde M."/>
            <person name="Pukall R."/>
            <person name="Spring S."/>
            <person name="Goker M."/>
            <person name="Woyke T."/>
            <person name="Bristow J."/>
            <person name="Eisen J.A."/>
            <person name="Markowitz V."/>
            <person name="Hugenholtz P."/>
            <person name="Kyrpides N.C."/>
            <person name="Klenk H.P."/>
        </authorList>
    </citation>
    <scope>NUCLEOTIDE SEQUENCE [LARGE SCALE GENOMIC DNA]</scope>
    <source>
        <strain evidence="3">ATCC 51220 / DSM 2926 / LMG 16218 / CuHBu1</strain>
    </source>
</reference>
<dbReference type="HOGENOM" id="CLU_046670_7_4_0"/>
<dbReference type="OrthoDB" id="9812611at2"/>
<feature type="domain" description="Antirepressor protein C-terminal" evidence="1">
    <location>
        <begin position="134"/>
        <end position="224"/>
    </location>
</feature>
<dbReference type="KEGG" id="ipo:Ilyop_1031"/>
<protein>
    <submittedName>
        <fullName evidence="2">Phage regulatory protein, Rha family</fullName>
    </submittedName>
</protein>
<evidence type="ECO:0000313" key="2">
    <source>
        <dbReference type="EMBL" id="ADO82812.1"/>
    </source>
</evidence>
<dbReference type="AlphaFoldDB" id="E3H9B3"/>
<dbReference type="STRING" id="572544.Ilyop_1031"/>
<dbReference type="InterPro" id="IPR014054">
    <property type="entry name" value="Phage_regulatory_Rha"/>
</dbReference>
<dbReference type="Pfam" id="PF03374">
    <property type="entry name" value="ANT"/>
    <property type="match status" value="1"/>
</dbReference>
<dbReference type="GO" id="GO:0003677">
    <property type="term" value="F:DNA binding"/>
    <property type="evidence" value="ECO:0007669"/>
    <property type="project" value="InterPro"/>
</dbReference>
<evidence type="ECO:0000259" key="1">
    <source>
        <dbReference type="Pfam" id="PF03374"/>
    </source>
</evidence>
<dbReference type="Pfam" id="PF09669">
    <property type="entry name" value="Phage_pRha"/>
    <property type="match status" value="1"/>
</dbReference>
<dbReference type="InterPro" id="IPR005039">
    <property type="entry name" value="Ant_C"/>
</dbReference>
<dbReference type="RefSeq" id="WP_013387480.1">
    <property type="nucleotide sequence ID" value="NC_014632.1"/>
</dbReference>
<gene>
    <name evidence="2" type="ordered locus">Ilyop_1031</name>
</gene>